<keyword evidence="2" id="KW-1185">Reference proteome</keyword>
<organism evidence="1 2">
    <name type="scientific">Carnegiea gigantea</name>
    <dbReference type="NCBI Taxonomy" id="171969"/>
    <lineage>
        <taxon>Eukaryota</taxon>
        <taxon>Viridiplantae</taxon>
        <taxon>Streptophyta</taxon>
        <taxon>Embryophyta</taxon>
        <taxon>Tracheophyta</taxon>
        <taxon>Spermatophyta</taxon>
        <taxon>Magnoliopsida</taxon>
        <taxon>eudicotyledons</taxon>
        <taxon>Gunneridae</taxon>
        <taxon>Pentapetalae</taxon>
        <taxon>Caryophyllales</taxon>
        <taxon>Cactineae</taxon>
        <taxon>Cactaceae</taxon>
        <taxon>Cactoideae</taxon>
        <taxon>Echinocereeae</taxon>
        <taxon>Carnegiea</taxon>
    </lineage>
</organism>
<evidence type="ECO:0000313" key="1">
    <source>
        <dbReference type="EMBL" id="KAJ8432948.1"/>
    </source>
</evidence>
<dbReference type="EMBL" id="JAKOGI010000571">
    <property type="protein sequence ID" value="KAJ8432948.1"/>
    <property type="molecule type" value="Genomic_DNA"/>
</dbReference>
<sequence>MSTMTDAIMQQVSEQVKKVVEATSSARPLPHFEHVPTRDASPPIDTILQHPSVTARAYKKAFMVVGTSDLRRTTTVVPLGLMPSITITQVMDAQRGQPLRQCLIRDTLDKLLDLKSKSKPHAPRGGSLSGNVLLSAFHEQNGHTIVECRELRKALHQLADKGQINRFLKWGPRFLRNDREPTWPEPQNEECSTEIVATIASGYV</sequence>
<dbReference type="AlphaFoldDB" id="A0A9Q1JY03"/>
<gene>
    <name evidence="1" type="ORF">Cgig2_020578</name>
</gene>
<comment type="caution">
    <text evidence="1">The sequence shown here is derived from an EMBL/GenBank/DDBJ whole genome shotgun (WGS) entry which is preliminary data.</text>
</comment>
<evidence type="ECO:0000313" key="2">
    <source>
        <dbReference type="Proteomes" id="UP001153076"/>
    </source>
</evidence>
<reference evidence="1" key="1">
    <citation type="submission" date="2022-04" db="EMBL/GenBank/DDBJ databases">
        <title>Carnegiea gigantea Genome sequencing and assembly v2.</title>
        <authorList>
            <person name="Copetti D."/>
            <person name="Sanderson M.J."/>
            <person name="Burquez A."/>
            <person name="Wojciechowski M.F."/>
        </authorList>
    </citation>
    <scope>NUCLEOTIDE SEQUENCE</scope>
    <source>
        <strain evidence="1">SGP5-SGP5p</strain>
        <tissue evidence="1">Aerial part</tissue>
    </source>
</reference>
<protein>
    <submittedName>
        <fullName evidence="1">Uncharacterized protein</fullName>
    </submittedName>
</protein>
<accession>A0A9Q1JY03</accession>
<dbReference type="Proteomes" id="UP001153076">
    <property type="component" value="Unassembled WGS sequence"/>
</dbReference>
<name>A0A9Q1JY03_9CARY</name>
<proteinExistence type="predicted"/>